<gene>
    <name evidence="1" type="ORF">LCGC14_1124200</name>
</gene>
<comment type="caution">
    <text evidence="1">The sequence shown here is derived from an EMBL/GenBank/DDBJ whole genome shotgun (WGS) entry which is preliminary data.</text>
</comment>
<accession>A0A0F9PL99</accession>
<protein>
    <submittedName>
        <fullName evidence="1">Uncharacterized protein</fullName>
    </submittedName>
</protein>
<sequence>MSRRRVDAGLLAEGECLCSQHPFEILVGERGDGYPAAELGEGHEDAAAPGIRPEAEGVGLVPTERLGVVRRRQGSARAVGPSYFSSVRRGFLSLGGMYRLFASRSDRTAVNVEARGQWTLPTLGHLLMPFSP</sequence>
<name>A0A0F9PL99_9ZZZZ</name>
<dbReference type="EMBL" id="LAZR01005224">
    <property type="protein sequence ID" value="KKN01786.1"/>
    <property type="molecule type" value="Genomic_DNA"/>
</dbReference>
<reference evidence="1" key="1">
    <citation type="journal article" date="2015" name="Nature">
        <title>Complex archaea that bridge the gap between prokaryotes and eukaryotes.</title>
        <authorList>
            <person name="Spang A."/>
            <person name="Saw J.H."/>
            <person name="Jorgensen S.L."/>
            <person name="Zaremba-Niedzwiedzka K."/>
            <person name="Martijn J."/>
            <person name="Lind A.E."/>
            <person name="van Eijk R."/>
            <person name="Schleper C."/>
            <person name="Guy L."/>
            <person name="Ettema T.J."/>
        </authorList>
    </citation>
    <scope>NUCLEOTIDE SEQUENCE</scope>
</reference>
<proteinExistence type="predicted"/>
<organism evidence="1">
    <name type="scientific">marine sediment metagenome</name>
    <dbReference type="NCBI Taxonomy" id="412755"/>
    <lineage>
        <taxon>unclassified sequences</taxon>
        <taxon>metagenomes</taxon>
        <taxon>ecological metagenomes</taxon>
    </lineage>
</organism>
<evidence type="ECO:0000313" key="1">
    <source>
        <dbReference type="EMBL" id="KKN01786.1"/>
    </source>
</evidence>
<dbReference type="AlphaFoldDB" id="A0A0F9PL99"/>